<organism evidence="6 8">
    <name type="scientific">Rotaria sordida</name>
    <dbReference type="NCBI Taxonomy" id="392033"/>
    <lineage>
        <taxon>Eukaryota</taxon>
        <taxon>Metazoa</taxon>
        <taxon>Spiralia</taxon>
        <taxon>Gnathifera</taxon>
        <taxon>Rotifera</taxon>
        <taxon>Eurotatoria</taxon>
        <taxon>Bdelloidea</taxon>
        <taxon>Philodinida</taxon>
        <taxon>Philodinidae</taxon>
        <taxon>Rotaria</taxon>
    </lineage>
</organism>
<evidence type="ECO:0000256" key="1">
    <source>
        <dbReference type="ARBA" id="ARBA00022723"/>
    </source>
</evidence>
<sequence>MSILFSKTEKGKPVLIENGFDYIEERTHENKVYWRCTQCNKQKCKARLHTTNNTICHRVGDHNHAPNPSISGIRQCRSEIRNLSKTTITTHSIVATSIATASTAVLSQLPPINNLKRAVCRQRAANLNFPANPRSMSEIQITGSFTLTKKKEQFLQYDSGNQDSNRFLIFATNQQLDLLQSSTDVYMDGTFKVVPELFYQLYSIHGSVQGSIIPMAYILMSRKSEENYKRIYDTIISLRPLLNPSSVLIDFEKGAMNAIRSCWPHSNVNDCFFHLTQNIYRQVQQAGFTTKYGNDEEYAHAVRMLPALAFLETNDILSTFEDIGDLQIPDLDPLYNYFKDYYIDNPTNDNTQKIKAIAHTFML</sequence>
<accession>A0A814BLM1</accession>
<dbReference type="Proteomes" id="UP000663854">
    <property type="component" value="Unassembled WGS sequence"/>
</dbReference>
<comment type="caution">
    <text evidence="6">The sequence shown here is derived from an EMBL/GenBank/DDBJ whole genome shotgun (WGS) entry which is preliminary data.</text>
</comment>
<gene>
    <name evidence="7" type="ORF">JXQ802_LOCUS29159</name>
    <name evidence="6" type="ORF">PYM288_LOCUS10914</name>
</gene>
<evidence type="ECO:0000313" key="9">
    <source>
        <dbReference type="Proteomes" id="UP000663870"/>
    </source>
</evidence>
<dbReference type="Pfam" id="PF04500">
    <property type="entry name" value="FLYWCH"/>
    <property type="match status" value="1"/>
</dbReference>
<dbReference type="EMBL" id="CAJNOL010001129">
    <property type="protein sequence ID" value="CAF1294161.1"/>
    <property type="molecule type" value="Genomic_DNA"/>
</dbReference>
<name>A0A814BLM1_9BILA</name>
<evidence type="ECO:0008006" key="10">
    <source>
        <dbReference type="Google" id="ProtNLM"/>
    </source>
</evidence>
<dbReference type="Pfam" id="PF10551">
    <property type="entry name" value="MULE"/>
    <property type="match status" value="1"/>
</dbReference>
<dbReference type="PANTHER" id="PTHR47160">
    <property type="entry name" value="PUTATIVE-RELATED"/>
    <property type="match status" value="1"/>
</dbReference>
<evidence type="ECO:0000256" key="2">
    <source>
        <dbReference type="ARBA" id="ARBA00022771"/>
    </source>
</evidence>
<dbReference type="EMBL" id="CAJNOH010000177">
    <property type="protein sequence ID" value="CAF0928288.1"/>
    <property type="molecule type" value="Genomic_DNA"/>
</dbReference>
<dbReference type="PANTHER" id="PTHR47160:SF8">
    <property type="entry name" value="MULE TRANSPOSASE DOMAIN-CONTAINING PROTEIN"/>
    <property type="match status" value="1"/>
</dbReference>
<dbReference type="AlphaFoldDB" id="A0A814BLM1"/>
<keyword evidence="9" id="KW-1185">Reference proteome</keyword>
<keyword evidence="1" id="KW-0479">Metal-binding</keyword>
<reference evidence="6" key="1">
    <citation type="submission" date="2021-02" db="EMBL/GenBank/DDBJ databases">
        <authorList>
            <person name="Nowell W R."/>
        </authorList>
    </citation>
    <scope>NUCLEOTIDE SEQUENCE</scope>
</reference>
<evidence type="ECO:0000313" key="6">
    <source>
        <dbReference type="EMBL" id="CAF0928288.1"/>
    </source>
</evidence>
<protein>
    <recommendedName>
        <fullName evidence="10">MULE transposase domain-containing protein</fullName>
    </recommendedName>
</protein>
<dbReference type="Gene3D" id="2.20.25.240">
    <property type="match status" value="1"/>
</dbReference>
<proteinExistence type="predicted"/>
<dbReference type="Proteomes" id="UP000663870">
    <property type="component" value="Unassembled WGS sequence"/>
</dbReference>
<feature type="domain" description="FLYWCH-type" evidence="4">
    <location>
        <begin position="5"/>
        <end position="64"/>
    </location>
</feature>
<evidence type="ECO:0000313" key="8">
    <source>
        <dbReference type="Proteomes" id="UP000663854"/>
    </source>
</evidence>
<keyword evidence="3" id="KW-0862">Zinc</keyword>
<evidence type="ECO:0000259" key="5">
    <source>
        <dbReference type="Pfam" id="PF10551"/>
    </source>
</evidence>
<evidence type="ECO:0000256" key="3">
    <source>
        <dbReference type="ARBA" id="ARBA00022833"/>
    </source>
</evidence>
<dbReference type="InterPro" id="IPR007588">
    <property type="entry name" value="Znf_FLYWCH"/>
</dbReference>
<keyword evidence="2" id="KW-0863">Zinc-finger</keyword>
<evidence type="ECO:0000259" key="4">
    <source>
        <dbReference type="Pfam" id="PF04500"/>
    </source>
</evidence>
<evidence type="ECO:0000313" key="7">
    <source>
        <dbReference type="EMBL" id="CAF1294161.1"/>
    </source>
</evidence>
<dbReference type="InterPro" id="IPR018289">
    <property type="entry name" value="MULE_transposase_dom"/>
</dbReference>
<dbReference type="GO" id="GO:0008270">
    <property type="term" value="F:zinc ion binding"/>
    <property type="evidence" value="ECO:0007669"/>
    <property type="project" value="UniProtKB-KW"/>
</dbReference>
<feature type="domain" description="MULE transposase" evidence="5">
    <location>
        <begin position="186"/>
        <end position="278"/>
    </location>
</feature>